<dbReference type="Pfam" id="PF18758">
    <property type="entry name" value="KDZ"/>
    <property type="match status" value="1"/>
</dbReference>
<name>A0A8H7CEE7_9AGAR</name>
<feature type="region of interest" description="Disordered" evidence="1">
    <location>
        <begin position="32"/>
        <end position="51"/>
    </location>
</feature>
<dbReference type="OrthoDB" id="3214502at2759"/>
<protein>
    <submittedName>
        <fullName evidence="3">CxC2 domain-containing protein</fullName>
    </submittedName>
</protein>
<feature type="compositionally biased region" description="Basic and acidic residues" evidence="1">
    <location>
        <begin position="32"/>
        <end position="44"/>
    </location>
</feature>
<reference evidence="3" key="1">
    <citation type="submission" date="2020-05" db="EMBL/GenBank/DDBJ databases">
        <title>Mycena genomes resolve the evolution of fungal bioluminescence.</title>
        <authorList>
            <person name="Tsai I.J."/>
        </authorList>
    </citation>
    <scope>NUCLEOTIDE SEQUENCE</scope>
    <source>
        <strain evidence="3">CCC161011</strain>
    </source>
</reference>
<gene>
    <name evidence="3" type="ORF">MVEN_02285300</name>
</gene>
<dbReference type="Proteomes" id="UP000620124">
    <property type="component" value="Unassembled WGS sequence"/>
</dbReference>
<dbReference type="InterPro" id="IPR040521">
    <property type="entry name" value="KDZ"/>
</dbReference>
<dbReference type="AlphaFoldDB" id="A0A8H7CEE7"/>
<evidence type="ECO:0000256" key="1">
    <source>
        <dbReference type="SAM" id="MobiDB-lite"/>
    </source>
</evidence>
<organism evidence="3 4">
    <name type="scientific">Mycena venus</name>
    <dbReference type="NCBI Taxonomy" id="2733690"/>
    <lineage>
        <taxon>Eukaryota</taxon>
        <taxon>Fungi</taxon>
        <taxon>Dikarya</taxon>
        <taxon>Basidiomycota</taxon>
        <taxon>Agaricomycotina</taxon>
        <taxon>Agaricomycetes</taxon>
        <taxon>Agaricomycetidae</taxon>
        <taxon>Agaricales</taxon>
        <taxon>Marasmiineae</taxon>
        <taxon>Mycenaceae</taxon>
        <taxon>Mycena</taxon>
    </lineage>
</organism>
<dbReference type="Pfam" id="PF18803">
    <property type="entry name" value="CxC2"/>
    <property type="match status" value="1"/>
</dbReference>
<dbReference type="EMBL" id="JACAZI010000026">
    <property type="protein sequence ID" value="KAF7334554.1"/>
    <property type="molecule type" value="Genomic_DNA"/>
</dbReference>
<keyword evidence="4" id="KW-1185">Reference proteome</keyword>
<proteinExistence type="predicted"/>
<dbReference type="InterPro" id="IPR041457">
    <property type="entry name" value="CxC2_KDZ-assoc"/>
</dbReference>
<accession>A0A8H7CEE7</accession>
<comment type="caution">
    <text evidence="3">The sequence shown here is derived from an EMBL/GenBank/DDBJ whole genome shotgun (WGS) entry which is preliminary data.</text>
</comment>
<evidence type="ECO:0000313" key="4">
    <source>
        <dbReference type="Proteomes" id="UP000620124"/>
    </source>
</evidence>
<dbReference type="PANTHER" id="PTHR33104">
    <property type="entry name" value="SI:DKEY-29D5.2"/>
    <property type="match status" value="1"/>
</dbReference>
<evidence type="ECO:0000313" key="3">
    <source>
        <dbReference type="EMBL" id="KAF7334554.1"/>
    </source>
</evidence>
<dbReference type="PANTHER" id="PTHR33104:SF2">
    <property type="entry name" value="CXC3 LIKE CYSTEINE CLUSTER DOMAIN-CONTAINING PROTEIN"/>
    <property type="match status" value="1"/>
</dbReference>
<feature type="domain" description="CxC2-like cysteine cluster KDZ transposase-associated" evidence="2">
    <location>
        <begin position="156"/>
        <end position="198"/>
    </location>
</feature>
<sequence length="912" mass="104403">MTRENRKRREAWALIGNASTHTHNHAFTLAELDSRPEDEPELRADPPSPLKCKRMESQLPPELPLVPLMQTEEFAGFNTHFECYQLLFDNGDEPRDPDPWDDKPKVEGVETPCSFVAMTVLGMCSIARAAWSRGIAKNPLHHVYKWTKQFFVKTLLATLGLCIQLGHPPHIPCGSPTPGYKLFVILHTNSIHTVNLDFSLEHYHHDSLQSKMTMYDFYGVLEKLTDDTGIKPPDRYTDVPAAPKPMILQAWKAQRRANSLFSAQRARARGVNLPEGWEKLERMFLYTLFLSMDVCFHLKCCLVSNELKDPDLGLGWAYFVNTAVYCKYLSNITDQKEMNTCSGFAALDYANMKFSRGYSTMGVGMGVCAHHKFVQANRVGDLQKGERFANMDYIFASILKHLDPRLCIFLFVIYDIMCIWKVHLTGRIAKLPKKIRLDLAMAFIRFAVPKMHIHGHTLSCQLIYSLNLILGSVQVDVKGIKRAWSAIGAVAASTRDMRPGSHHDVLDCHWSYWNWQKLIHIVASLCRCMDRAKQELKEQTKALQEFSEAQAECVPVWKQMVLEWELNNTRPNPFELKIEGLTEAQVHLEFTQEEADEAAHGVPAIYNVSPSSFISIGLDLEQEQRCVRIQAKLKKAQTTADKIDLAAMRTKLNRAIGHFRKIQQTYMPVVRQMLGDLSLPAETLVKDVPLLLLSALSPAQHAVCSKALEHVEWKFRDAQCRTGLVRLCNQLHIKSRLLMYKKNHTRHQGLNTRARAIVARNETKIRMHSEKYQMAWEVIRMLKGEEGLVGWNVLRKDDIRCMEDAEDLRKKTKRHELTCARQERKQAELRAHGQLQAEMHCVKRKDSPGVLPNHSGGVFWVRPWSDPRHSRWSAFRPNRHAGGVLGALQKRTIRDSFGVLWVRFWSVLGTLL</sequence>
<evidence type="ECO:0000259" key="2">
    <source>
        <dbReference type="Pfam" id="PF18803"/>
    </source>
</evidence>